<sequence length="505" mass="57874">MDRIRWSEKVIPFQNLVDNPNIHKPVLVQAGSKAIVVGEKINGEFILASPCKVSGDRFDVMGQEIVLSSKHAGVWRVISKATSRKEGHIHRLTTADLERIHEQDVVNERLTPRSYICVRDIEAFELVVRSDDPAIYNGNRIERRMKQIEENTEFEIEETGEVEYTPSEGERTSQDYIYAPKRKQPTLLQLILPGVMEEEELIRNRVVRALYCTTKGSTRKRHFLLEVNEQPCEIRPIASEGSTELRYLHSTQNLYDYMSTYGNDTILYVKLLRGDPPIKAIEFDGYLVLKNTLNGDKVPICRVDDLEVTLISPDFPLRVRLPGRSEHSWHSLSEVRAAEVQCMQLALALLARHESEMYVSIDAEKKSTNRSHSTYNQEQRSHRSRQADEIRRKHVEECEKVFGVNSNQSSTKSRSTTDSKPHSSSLGTTQMKNLELASRSSHQHRESSNRATRHSSHPASDRLYRTFENSANDDENAGYNETYDHSQQPTVRNSSNSSRPKINRN</sequence>
<reference evidence="3" key="1">
    <citation type="submission" date="2021-02" db="EMBL/GenBank/DDBJ databases">
        <authorList>
            <person name="Nowell W R."/>
        </authorList>
    </citation>
    <scope>NUCLEOTIDE SEQUENCE</scope>
</reference>
<proteinExistence type="predicted"/>
<accession>A0A814RGC6</accession>
<gene>
    <name evidence="3" type="ORF">EDS130_LOCUS21670</name>
    <name evidence="2" type="ORF">XAT740_LOCUS3609</name>
</gene>
<dbReference type="EMBL" id="CAJNOJ010000110">
    <property type="protein sequence ID" value="CAF1132820.1"/>
    <property type="molecule type" value="Genomic_DNA"/>
</dbReference>
<feature type="region of interest" description="Disordered" evidence="1">
    <location>
        <begin position="362"/>
        <end position="505"/>
    </location>
</feature>
<dbReference type="Proteomes" id="UP000663852">
    <property type="component" value="Unassembled WGS sequence"/>
</dbReference>
<evidence type="ECO:0000256" key="1">
    <source>
        <dbReference type="SAM" id="MobiDB-lite"/>
    </source>
</evidence>
<evidence type="ECO:0000313" key="5">
    <source>
        <dbReference type="Proteomes" id="UP000663852"/>
    </source>
</evidence>
<evidence type="ECO:0000313" key="4">
    <source>
        <dbReference type="Proteomes" id="UP000663828"/>
    </source>
</evidence>
<feature type="compositionally biased region" description="Polar residues" evidence="1">
    <location>
        <begin position="422"/>
        <end position="432"/>
    </location>
</feature>
<protein>
    <recommendedName>
        <fullName evidence="6">CABIT domain-containing protein</fullName>
    </recommendedName>
</protein>
<feature type="compositionally biased region" description="Polar residues" evidence="1">
    <location>
        <begin position="485"/>
        <end position="505"/>
    </location>
</feature>
<evidence type="ECO:0000313" key="2">
    <source>
        <dbReference type="EMBL" id="CAF0813908.1"/>
    </source>
</evidence>
<keyword evidence="4" id="KW-1185">Reference proteome</keyword>
<dbReference type="EMBL" id="CAJNOR010000139">
    <property type="protein sequence ID" value="CAF0813908.1"/>
    <property type="molecule type" value="Genomic_DNA"/>
</dbReference>
<comment type="caution">
    <text evidence="3">The sequence shown here is derived from an EMBL/GenBank/DDBJ whole genome shotgun (WGS) entry which is preliminary data.</text>
</comment>
<feature type="compositionally biased region" description="Basic and acidic residues" evidence="1">
    <location>
        <begin position="379"/>
        <end position="400"/>
    </location>
</feature>
<dbReference type="AlphaFoldDB" id="A0A814RGC6"/>
<evidence type="ECO:0008006" key="6">
    <source>
        <dbReference type="Google" id="ProtNLM"/>
    </source>
</evidence>
<name>A0A814RGC6_ADIRI</name>
<dbReference type="Proteomes" id="UP000663828">
    <property type="component" value="Unassembled WGS sequence"/>
</dbReference>
<evidence type="ECO:0000313" key="3">
    <source>
        <dbReference type="EMBL" id="CAF1132820.1"/>
    </source>
</evidence>
<organism evidence="3 5">
    <name type="scientific">Adineta ricciae</name>
    <name type="common">Rotifer</name>
    <dbReference type="NCBI Taxonomy" id="249248"/>
    <lineage>
        <taxon>Eukaryota</taxon>
        <taxon>Metazoa</taxon>
        <taxon>Spiralia</taxon>
        <taxon>Gnathifera</taxon>
        <taxon>Rotifera</taxon>
        <taxon>Eurotatoria</taxon>
        <taxon>Bdelloidea</taxon>
        <taxon>Adinetida</taxon>
        <taxon>Adinetidae</taxon>
        <taxon>Adineta</taxon>
    </lineage>
</organism>